<evidence type="ECO:0000256" key="1">
    <source>
        <dbReference type="SAM" id="MobiDB-lite"/>
    </source>
</evidence>
<evidence type="ECO:0008006" key="4">
    <source>
        <dbReference type="Google" id="ProtNLM"/>
    </source>
</evidence>
<dbReference type="AlphaFoldDB" id="A0A4D4JCB7"/>
<dbReference type="Proteomes" id="UP000298860">
    <property type="component" value="Unassembled WGS sequence"/>
</dbReference>
<evidence type="ECO:0000313" key="3">
    <source>
        <dbReference type="Proteomes" id="UP000298860"/>
    </source>
</evidence>
<feature type="compositionally biased region" description="Polar residues" evidence="1">
    <location>
        <begin position="161"/>
        <end position="175"/>
    </location>
</feature>
<accession>A0A4D4JCB7</accession>
<protein>
    <recommendedName>
        <fullName evidence="4">Plasmid replication, integration and excision activator</fullName>
    </recommendedName>
</protein>
<feature type="region of interest" description="Disordered" evidence="1">
    <location>
        <begin position="154"/>
        <end position="175"/>
    </location>
</feature>
<dbReference type="EMBL" id="BJFL01000032">
    <property type="protein sequence ID" value="GDY33002.1"/>
    <property type="molecule type" value="Genomic_DNA"/>
</dbReference>
<evidence type="ECO:0000313" key="2">
    <source>
        <dbReference type="EMBL" id="GDY33002.1"/>
    </source>
</evidence>
<proteinExistence type="predicted"/>
<dbReference type="RefSeq" id="WP_225978658.1">
    <property type="nucleotide sequence ID" value="NZ_BJFL01000032.1"/>
</dbReference>
<gene>
    <name evidence="2" type="ORF">GTS_46350</name>
</gene>
<comment type="caution">
    <text evidence="2">The sequence shown here is derived from an EMBL/GenBank/DDBJ whole genome shotgun (WGS) entry which is preliminary data.</text>
</comment>
<organism evidence="2 3">
    <name type="scientific">Gandjariella thermophila</name>
    <dbReference type="NCBI Taxonomy" id="1931992"/>
    <lineage>
        <taxon>Bacteria</taxon>
        <taxon>Bacillati</taxon>
        <taxon>Actinomycetota</taxon>
        <taxon>Actinomycetes</taxon>
        <taxon>Pseudonocardiales</taxon>
        <taxon>Pseudonocardiaceae</taxon>
        <taxon>Gandjariella</taxon>
    </lineage>
</organism>
<name>A0A4D4JCB7_9PSEU</name>
<sequence length="175" mass="18865">MGVDNAGHKVPADTEDMENEMAIPGGARFPVAHDQVFPKGALVMGVEPVMRFQTAEDRARGRVQEQETDKETGERLWAVTVIDQSAERKADAVVTVKIAAPHQPVPPEAIPGTDLRPVVFEGLTVTPWIDDKACRPAGPGDKHRCRARMGYSLRAREMKPVSNSGGASKTTAKAA</sequence>
<reference evidence="3" key="1">
    <citation type="submission" date="2019-04" db="EMBL/GenBank/DDBJ databases">
        <title>Draft genome sequence of Pseudonocardiaceae bacterium SL3-2-4.</title>
        <authorList>
            <person name="Ningsih F."/>
            <person name="Yokota A."/>
            <person name="Sakai Y."/>
            <person name="Nanatani K."/>
            <person name="Yabe S."/>
            <person name="Oetari A."/>
            <person name="Sjamsuridzal W."/>
        </authorList>
    </citation>
    <scope>NUCLEOTIDE SEQUENCE [LARGE SCALE GENOMIC DNA]</scope>
    <source>
        <strain evidence="3">SL3-2-4</strain>
    </source>
</reference>
<keyword evidence="3" id="KW-1185">Reference proteome</keyword>